<dbReference type="Pfam" id="PF13537">
    <property type="entry name" value="GATase_7"/>
    <property type="match status" value="1"/>
</dbReference>
<sequence length="602" mass="68137">MCGIGGILTINQYHSTLEKIIKRIETNLKHRGPDDHGIYISKDRQAAFAHTRLAILDLSSAGHQPMSTADQRYWITFNGEIYNFQQLRQNLIAQGEQFHSQTDTEVILKLYQRMGSDCVQHLRGMFAFAIWDDWEKTCFLARDPLGIKPLYYWRSGSTLVFASELRAVLASGLPTVQMSVQGLYGYLVSGSVPEPYTLIEDVHCLDAGNWLYWQGQKITKKQYWQINFTPQKISATDAQEIVRAALIDSIKHHFISDVPVGIFLSGGIDSTTVLALANQSQNQHLSTYSIAFDEGQWNEGGIAQEVAKFFGAKHTEYKITASSAKTLLPNFLAAIDQPSVDGFNTFCISKIAHENGMKVVLSGLGGDEVFGGYHSFQKIPRMVNWGKQLRLLPLVGASIGMGLAHWGSSPKMKRLGDFLEQEPTLSDAYRTFRGIFSNKEACAIIEQYVGDKIFVKDSPSKISFPAKVSTPEDEVSLLELSCYMRNQLLRDSDVMSMRWGLELRVPLVDTALLEAVAPIPSNIRLAYGKQLLVQAVPELPDWVTKRRKQGFSFPFEQWMLGEFGEYFANLNLLKNIPLEPWYRRWSLVILKLWWEKFQHEVN</sequence>
<evidence type="ECO:0000256" key="7">
    <source>
        <dbReference type="ARBA" id="ARBA00022962"/>
    </source>
</evidence>
<keyword evidence="4 10" id="KW-0547">Nucleotide-binding</keyword>
<dbReference type="GO" id="GO:0005524">
    <property type="term" value="F:ATP binding"/>
    <property type="evidence" value="ECO:0007669"/>
    <property type="project" value="UniProtKB-KW"/>
</dbReference>
<dbReference type="InterPro" id="IPR017932">
    <property type="entry name" value="GATase_2_dom"/>
</dbReference>
<gene>
    <name evidence="12" type="ORF">NIES37_58750</name>
</gene>
<dbReference type="InterPro" id="IPR006426">
    <property type="entry name" value="Asn_synth_AEB"/>
</dbReference>
<dbReference type="InterPro" id="IPR033738">
    <property type="entry name" value="AsnB_N"/>
</dbReference>
<dbReference type="KEGG" id="ttq:NIES37_58750"/>
<comment type="catalytic activity">
    <reaction evidence="8">
        <text>L-aspartate + L-glutamine + ATP + H2O = L-asparagine + L-glutamate + AMP + diphosphate + H(+)</text>
        <dbReference type="Rhea" id="RHEA:12228"/>
        <dbReference type="ChEBI" id="CHEBI:15377"/>
        <dbReference type="ChEBI" id="CHEBI:15378"/>
        <dbReference type="ChEBI" id="CHEBI:29985"/>
        <dbReference type="ChEBI" id="CHEBI:29991"/>
        <dbReference type="ChEBI" id="CHEBI:30616"/>
        <dbReference type="ChEBI" id="CHEBI:33019"/>
        <dbReference type="ChEBI" id="CHEBI:58048"/>
        <dbReference type="ChEBI" id="CHEBI:58359"/>
        <dbReference type="ChEBI" id="CHEBI:456215"/>
        <dbReference type="EC" id="6.3.5.4"/>
    </reaction>
</comment>
<dbReference type="InterPro" id="IPR001962">
    <property type="entry name" value="Asn_synthase"/>
</dbReference>
<comment type="similarity">
    <text evidence="2">Belongs to the asparagine synthetase family.</text>
</comment>
<dbReference type="GO" id="GO:0006529">
    <property type="term" value="P:asparagine biosynthetic process"/>
    <property type="evidence" value="ECO:0007669"/>
    <property type="project" value="UniProtKB-KW"/>
</dbReference>
<evidence type="ECO:0000256" key="1">
    <source>
        <dbReference type="ARBA" id="ARBA00005187"/>
    </source>
</evidence>
<dbReference type="PANTHER" id="PTHR43284">
    <property type="entry name" value="ASPARAGINE SYNTHETASE (GLUTAMINE-HYDROLYZING)"/>
    <property type="match status" value="1"/>
</dbReference>
<dbReference type="AlphaFoldDB" id="A0A1Z4N823"/>
<dbReference type="GO" id="GO:0005829">
    <property type="term" value="C:cytosol"/>
    <property type="evidence" value="ECO:0007669"/>
    <property type="project" value="TreeGrafter"/>
</dbReference>
<dbReference type="GO" id="GO:0004066">
    <property type="term" value="F:asparagine synthase (glutamine-hydrolyzing) activity"/>
    <property type="evidence" value="ECO:0007669"/>
    <property type="project" value="UniProtKB-EC"/>
</dbReference>
<comment type="pathway">
    <text evidence="1">Amino-acid biosynthesis; L-asparagine biosynthesis; L-asparagine from L-aspartate (L-Gln route): step 1/1.</text>
</comment>
<dbReference type="EC" id="6.3.5.4" evidence="3"/>
<feature type="binding site" evidence="10">
    <location>
        <position position="290"/>
    </location>
    <ligand>
        <name>ATP</name>
        <dbReference type="ChEBI" id="CHEBI:30616"/>
    </ligand>
</feature>
<evidence type="ECO:0000313" key="13">
    <source>
        <dbReference type="Proteomes" id="UP000218785"/>
    </source>
</evidence>
<dbReference type="RefSeq" id="WP_096581700.1">
    <property type="nucleotide sequence ID" value="NZ_CAWNJS010000001.1"/>
</dbReference>
<evidence type="ECO:0000256" key="8">
    <source>
        <dbReference type="ARBA" id="ARBA00048741"/>
    </source>
</evidence>
<accession>A0A1Z4N823</accession>
<evidence type="ECO:0000259" key="11">
    <source>
        <dbReference type="PROSITE" id="PS51278"/>
    </source>
</evidence>
<feature type="domain" description="Glutamine amidotransferase type-2" evidence="11">
    <location>
        <begin position="2"/>
        <end position="216"/>
    </location>
</feature>
<protein>
    <recommendedName>
        <fullName evidence="3">asparagine synthase (glutamine-hydrolyzing)</fullName>
        <ecNumber evidence="3">6.3.5.4</ecNumber>
    </recommendedName>
</protein>
<evidence type="ECO:0000256" key="3">
    <source>
        <dbReference type="ARBA" id="ARBA00012737"/>
    </source>
</evidence>
<keyword evidence="9" id="KW-0028">Amino-acid biosynthesis</keyword>
<dbReference type="InterPro" id="IPR014729">
    <property type="entry name" value="Rossmann-like_a/b/a_fold"/>
</dbReference>
<dbReference type="Gene3D" id="3.40.50.620">
    <property type="entry name" value="HUPs"/>
    <property type="match status" value="1"/>
</dbReference>
<dbReference type="Proteomes" id="UP000218785">
    <property type="component" value="Chromosome"/>
</dbReference>
<dbReference type="InterPro" id="IPR029055">
    <property type="entry name" value="Ntn_hydrolases_N"/>
</dbReference>
<keyword evidence="13" id="KW-1185">Reference proteome</keyword>
<feature type="active site" description="For GATase activity" evidence="9">
    <location>
        <position position="2"/>
    </location>
</feature>
<name>A0A1Z4N823_9CYAN</name>
<dbReference type="InterPro" id="IPR051786">
    <property type="entry name" value="ASN_synthetase/amidase"/>
</dbReference>
<dbReference type="PANTHER" id="PTHR43284:SF1">
    <property type="entry name" value="ASPARAGINE SYNTHETASE"/>
    <property type="match status" value="1"/>
</dbReference>
<keyword evidence="6 9" id="KW-0061">Asparagine biosynthesis</keyword>
<evidence type="ECO:0000256" key="4">
    <source>
        <dbReference type="ARBA" id="ARBA00022741"/>
    </source>
</evidence>
<dbReference type="Pfam" id="PF00733">
    <property type="entry name" value="Asn_synthase"/>
    <property type="match status" value="1"/>
</dbReference>
<evidence type="ECO:0000256" key="6">
    <source>
        <dbReference type="ARBA" id="ARBA00022888"/>
    </source>
</evidence>
<proteinExistence type="inferred from homology"/>
<feature type="binding site" evidence="10">
    <location>
        <position position="103"/>
    </location>
    <ligand>
        <name>L-glutamine</name>
        <dbReference type="ChEBI" id="CHEBI:58359"/>
    </ligand>
</feature>
<dbReference type="PROSITE" id="PS51278">
    <property type="entry name" value="GATASE_TYPE_2"/>
    <property type="match status" value="1"/>
</dbReference>
<evidence type="ECO:0000256" key="9">
    <source>
        <dbReference type="PIRSR" id="PIRSR001589-1"/>
    </source>
</evidence>
<reference evidence="12 13" key="1">
    <citation type="submission" date="2017-06" db="EMBL/GenBank/DDBJ databases">
        <title>Genome sequencing of cyanobaciteial culture collection at National Institute for Environmental Studies (NIES).</title>
        <authorList>
            <person name="Hirose Y."/>
            <person name="Shimura Y."/>
            <person name="Fujisawa T."/>
            <person name="Nakamura Y."/>
            <person name="Kawachi M."/>
        </authorList>
    </citation>
    <scope>NUCLEOTIDE SEQUENCE [LARGE SCALE GENOMIC DNA]</scope>
    <source>
        <strain evidence="12 13">NIES-37</strain>
    </source>
</reference>
<dbReference type="Gene3D" id="3.60.20.10">
    <property type="entry name" value="Glutamine Phosphoribosylpyrophosphate, subunit 1, domain 1"/>
    <property type="match status" value="1"/>
</dbReference>
<evidence type="ECO:0000256" key="10">
    <source>
        <dbReference type="PIRSR" id="PIRSR001589-2"/>
    </source>
</evidence>
<dbReference type="CDD" id="cd01991">
    <property type="entry name" value="Asn_synthase_B_C"/>
    <property type="match status" value="1"/>
</dbReference>
<dbReference type="NCBIfam" id="TIGR01536">
    <property type="entry name" value="asn_synth_AEB"/>
    <property type="match status" value="1"/>
</dbReference>
<organism evidence="12 13">
    <name type="scientific">Tolypothrix tenuis PCC 7101</name>
    <dbReference type="NCBI Taxonomy" id="231146"/>
    <lineage>
        <taxon>Bacteria</taxon>
        <taxon>Bacillati</taxon>
        <taxon>Cyanobacteriota</taxon>
        <taxon>Cyanophyceae</taxon>
        <taxon>Nostocales</taxon>
        <taxon>Tolypothrichaceae</taxon>
        <taxon>Tolypothrix</taxon>
    </lineage>
</organism>
<dbReference type="EMBL" id="AP018248">
    <property type="protein sequence ID" value="BAZ01868.1"/>
    <property type="molecule type" value="Genomic_DNA"/>
</dbReference>
<evidence type="ECO:0000256" key="2">
    <source>
        <dbReference type="ARBA" id="ARBA00005752"/>
    </source>
</evidence>
<evidence type="ECO:0000313" key="12">
    <source>
        <dbReference type="EMBL" id="BAZ01868.1"/>
    </source>
</evidence>
<dbReference type="CDD" id="cd00712">
    <property type="entry name" value="AsnB"/>
    <property type="match status" value="1"/>
</dbReference>
<feature type="binding site" evidence="10">
    <location>
        <begin position="362"/>
        <end position="363"/>
    </location>
    <ligand>
        <name>ATP</name>
        <dbReference type="ChEBI" id="CHEBI:30616"/>
    </ligand>
</feature>
<dbReference type="SUPFAM" id="SSF56235">
    <property type="entry name" value="N-terminal nucleophile aminohydrolases (Ntn hydrolases)"/>
    <property type="match status" value="1"/>
</dbReference>
<keyword evidence="5 10" id="KW-0067">ATP-binding</keyword>
<evidence type="ECO:0000256" key="5">
    <source>
        <dbReference type="ARBA" id="ARBA00022840"/>
    </source>
</evidence>
<keyword evidence="7 9" id="KW-0315">Glutamine amidotransferase</keyword>
<dbReference type="SUPFAM" id="SSF52402">
    <property type="entry name" value="Adenine nucleotide alpha hydrolases-like"/>
    <property type="match status" value="1"/>
</dbReference>
<dbReference type="PIRSF" id="PIRSF001589">
    <property type="entry name" value="Asn_synthetase_glu-h"/>
    <property type="match status" value="1"/>
</dbReference>